<keyword evidence="1" id="KW-0472">Membrane</keyword>
<evidence type="ECO:0000256" key="1">
    <source>
        <dbReference type="SAM" id="Phobius"/>
    </source>
</evidence>
<feature type="transmembrane region" description="Helical" evidence="1">
    <location>
        <begin position="6"/>
        <end position="27"/>
    </location>
</feature>
<gene>
    <name evidence="2" type="ORF">GBA65_11425</name>
</gene>
<dbReference type="RefSeq" id="WP_166396695.1">
    <property type="nucleotide sequence ID" value="NZ_CP045121.1"/>
</dbReference>
<evidence type="ECO:0000313" key="2">
    <source>
        <dbReference type="EMBL" id="QIN79032.1"/>
    </source>
</evidence>
<evidence type="ECO:0000313" key="3">
    <source>
        <dbReference type="Proteomes" id="UP000502706"/>
    </source>
</evidence>
<accession>A0A6G8PXS3</accession>
<name>A0A6G8PXS3_9ACTN</name>
<organism evidence="2 3">
    <name type="scientific">Rubrobacter marinus</name>
    <dbReference type="NCBI Taxonomy" id="2653852"/>
    <lineage>
        <taxon>Bacteria</taxon>
        <taxon>Bacillati</taxon>
        <taxon>Actinomycetota</taxon>
        <taxon>Rubrobacteria</taxon>
        <taxon>Rubrobacterales</taxon>
        <taxon>Rubrobacteraceae</taxon>
        <taxon>Rubrobacter</taxon>
    </lineage>
</organism>
<dbReference type="Proteomes" id="UP000502706">
    <property type="component" value="Chromosome"/>
</dbReference>
<dbReference type="KEGG" id="rmar:GBA65_11425"/>
<protein>
    <submittedName>
        <fullName evidence="2">Uncharacterized protein</fullName>
    </submittedName>
</protein>
<reference evidence="2 3" key="1">
    <citation type="submission" date="2019-10" db="EMBL/GenBank/DDBJ databases">
        <title>Rubrobacter sp nov SCSIO 52915 isolated from a deep-sea sediment in the South China Sea.</title>
        <authorList>
            <person name="Chen R.W."/>
        </authorList>
    </citation>
    <scope>NUCLEOTIDE SEQUENCE [LARGE SCALE GENOMIC DNA]</scope>
    <source>
        <strain evidence="2 3">SCSIO 52915</strain>
    </source>
</reference>
<dbReference type="AlphaFoldDB" id="A0A6G8PXS3"/>
<proteinExistence type="predicted"/>
<keyword evidence="1" id="KW-0812">Transmembrane</keyword>
<sequence length="115" mass="13393">MGDPRFWYGFVACAALVFLALLPGVLFPRRRTVVLYEPHDRAPVPYSDPFYNAGSEKLRHARTGTALREHRERLKQTRLSYDTRRSPQASHIREARKLAVWHPHPDDAMPSWGLW</sequence>
<keyword evidence="3" id="KW-1185">Reference proteome</keyword>
<dbReference type="EMBL" id="CP045121">
    <property type="protein sequence ID" value="QIN79032.1"/>
    <property type="molecule type" value="Genomic_DNA"/>
</dbReference>
<keyword evidence="1" id="KW-1133">Transmembrane helix</keyword>